<dbReference type="Gene3D" id="1.20.120.580">
    <property type="entry name" value="bsu32300-like"/>
    <property type="match status" value="1"/>
</dbReference>
<dbReference type="NCBIfam" id="NF047751">
    <property type="entry name" value="HepT_toxin"/>
    <property type="match status" value="1"/>
</dbReference>
<keyword evidence="1" id="KW-1277">Toxin-antitoxin system</keyword>
<evidence type="ECO:0008006" key="7">
    <source>
        <dbReference type="Google" id="ProtNLM"/>
    </source>
</evidence>
<dbReference type="Proteomes" id="UP000230766">
    <property type="component" value="Unassembled WGS sequence"/>
</dbReference>
<dbReference type="PANTHER" id="PTHR33397">
    <property type="entry name" value="UPF0331 PROTEIN YUTE"/>
    <property type="match status" value="1"/>
</dbReference>
<dbReference type="AlphaFoldDB" id="A0A2M7EBE8"/>
<comment type="caution">
    <text evidence="5">The sequence shown here is derived from an EMBL/GenBank/DDBJ whole genome shotgun (WGS) entry which is preliminary data.</text>
</comment>
<evidence type="ECO:0000256" key="3">
    <source>
        <dbReference type="ARBA" id="ARBA00022801"/>
    </source>
</evidence>
<reference evidence="6" key="1">
    <citation type="submission" date="2017-09" db="EMBL/GenBank/DDBJ databases">
        <title>Depth-based differentiation of microbial function through sediment-hosted aquifers and enrichment of novel symbionts in the deep terrestrial subsurface.</title>
        <authorList>
            <person name="Probst A.J."/>
            <person name="Ladd B."/>
            <person name="Jarett J.K."/>
            <person name="Geller-Mcgrath D.E."/>
            <person name="Sieber C.M.K."/>
            <person name="Emerson J.B."/>
            <person name="Anantharaman K."/>
            <person name="Thomas B.C."/>
            <person name="Malmstrom R."/>
            <person name="Stieglmeier M."/>
            <person name="Klingl A."/>
            <person name="Woyke T."/>
            <person name="Ryan C.M."/>
            <person name="Banfield J.F."/>
        </authorList>
    </citation>
    <scope>NUCLEOTIDE SEQUENCE [LARGE SCALE GENOMIC DNA]</scope>
</reference>
<evidence type="ECO:0000256" key="1">
    <source>
        <dbReference type="ARBA" id="ARBA00022649"/>
    </source>
</evidence>
<dbReference type="EMBL" id="PETJ01000038">
    <property type="protein sequence ID" value="PIV65066.1"/>
    <property type="molecule type" value="Genomic_DNA"/>
</dbReference>
<name>A0A2M7EBE8_9BACT</name>
<sequence>MFMLDTAFIQRKIKLIQEDLAKLESLTSYSFDEIAKDFVKLGAVERYLEKIITRAIDINSHIIAELGKGDESVRGYEDTFHVLADLGVYGKDFAAKVAPSAGLRNRLVHEYNGTDLEIIYKSVSDAITQYTKYCDCVLRFREKN</sequence>
<protein>
    <recommendedName>
        <fullName evidence="7">DUF86 domain-containing protein</fullName>
    </recommendedName>
</protein>
<evidence type="ECO:0000313" key="5">
    <source>
        <dbReference type="EMBL" id="PIV65066.1"/>
    </source>
</evidence>
<proteinExistence type="inferred from homology"/>
<keyword evidence="3" id="KW-0378">Hydrolase</keyword>
<evidence type="ECO:0000256" key="4">
    <source>
        <dbReference type="ARBA" id="ARBA00024207"/>
    </source>
</evidence>
<dbReference type="InterPro" id="IPR037038">
    <property type="entry name" value="HepT-like_sf"/>
</dbReference>
<comment type="similarity">
    <text evidence="4">Belongs to the HepT RNase toxin family.</text>
</comment>
<dbReference type="Pfam" id="PF01934">
    <property type="entry name" value="HepT-like"/>
    <property type="match status" value="1"/>
</dbReference>
<keyword evidence="2" id="KW-0540">Nuclease</keyword>
<dbReference type="PANTHER" id="PTHR33397:SF3">
    <property type="entry name" value="MRNA NUCLEASE HEPT"/>
    <property type="match status" value="1"/>
</dbReference>
<evidence type="ECO:0000313" key="6">
    <source>
        <dbReference type="Proteomes" id="UP000230766"/>
    </source>
</evidence>
<organism evidence="5 6">
    <name type="scientific">Candidatus Nealsonbacteria bacterium CG01_land_8_20_14_3_00_12</name>
    <dbReference type="NCBI Taxonomy" id="1974697"/>
    <lineage>
        <taxon>Bacteria</taxon>
        <taxon>Candidatus Nealsoniibacteriota</taxon>
    </lineage>
</organism>
<dbReference type="InterPro" id="IPR008201">
    <property type="entry name" value="HepT-like"/>
</dbReference>
<dbReference type="GO" id="GO:0016787">
    <property type="term" value="F:hydrolase activity"/>
    <property type="evidence" value="ECO:0007669"/>
    <property type="project" value="UniProtKB-KW"/>
</dbReference>
<dbReference type="GO" id="GO:0004540">
    <property type="term" value="F:RNA nuclease activity"/>
    <property type="evidence" value="ECO:0007669"/>
    <property type="project" value="InterPro"/>
</dbReference>
<accession>A0A2M7EBE8</accession>
<evidence type="ECO:0000256" key="2">
    <source>
        <dbReference type="ARBA" id="ARBA00022722"/>
    </source>
</evidence>
<dbReference type="InterPro" id="IPR052379">
    <property type="entry name" value="Type_VII_TA_RNase"/>
</dbReference>
<gene>
    <name evidence="5" type="ORF">COS09_01480</name>
</gene>
<dbReference type="GO" id="GO:0110001">
    <property type="term" value="C:toxin-antitoxin complex"/>
    <property type="evidence" value="ECO:0007669"/>
    <property type="project" value="InterPro"/>
</dbReference>